<dbReference type="InterPro" id="IPR017941">
    <property type="entry name" value="Rieske_2Fe-2S"/>
</dbReference>
<protein>
    <submittedName>
        <fullName evidence="10">Rieske-like 2Fe-2S protein</fullName>
    </submittedName>
</protein>
<dbReference type="PROSITE" id="PS51296">
    <property type="entry name" value="RIESKE"/>
    <property type="match status" value="1"/>
</dbReference>
<proteinExistence type="predicted"/>
<dbReference type="SUPFAM" id="SSF50022">
    <property type="entry name" value="ISP domain"/>
    <property type="match status" value="1"/>
</dbReference>
<dbReference type="EMBL" id="QKZL01000019">
    <property type="protein sequence ID" value="PZX13126.1"/>
    <property type="molecule type" value="Genomic_DNA"/>
</dbReference>
<dbReference type="Pfam" id="PF00355">
    <property type="entry name" value="Rieske"/>
    <property type="match status" value="1"/>
</dbReference>
<organism evidence="10 11">
    <name type="scientific">Palleronia aestuarii</name>
    <dbReference type="NCBI Taxonomy" id="568105"/>
    <lineage>
        <taxon>Bacteria</taxon>
        <taxon>Pseudomonadati</taxon>
        <taxon>Pseudomonadota</taxon>
        <taxon>Alphaproteobacteria</taxon>
        <taxon>Rhodobacterales</taxon>
        <taxon>Roseobacteraceae</taxon>
        <taxon>Palleronia</taxon>
    </lineage>
</organism>
<dbReference type="Gene3D" id="3.50.50.60">
    <property type="entry name" value="FAD/NAD(P)-binding domain"/>
    <property type="match status" value="2"/>
</dbReference>
<dbReference type="AlphaFoldDB" id="A0A2W7NIV8"/>
<dbReference type="Gene3D" id="3.30.390.30">
    <property type="match status" value="1"/>
</dbReference>
<evidence type="ECO:0000256" key="7">
    <source>
        <dbReference type="ARBA" id="ARBA00023004"/>
    </source>
</evidence>
<reference evidence="10 11" key="1">
    <citation type="submission" date="2018-06" db="EMBL/GenBank/DDBJ databases">
        <title>Genomic Encyclopedia of Archaeal and Bacterial Type Strains, Phase II (KMG-II): from individual species to whole genera.</title>
        <authorList>
            <person name="Goeker M."/>
        </authorList>
    </citation>
    <scope>NUCLEOTIDE SEQUENCE [LARGE SCALE GENOMIC DNA]</scope>
    <source>
        <strain evidence="10 11">DSM 22009</strain>
    </source>
</reference>
<dbReference type="InterPro" id="IPR050446">
    <property type="entry name" value="FAD-oxidoreductase/Apoptosis"/>
</dbReference>
<dbReference type="GO" id="GO:0051537">
    <property type="term" value="F:2 iron, 2 sulfur cluster binding"/>
    <property type="evidence" value="ECO:0007669"/>
    <property type="project" value="UniProtKB-KW"/>
</dbReference>
<keyword evidence="5" id="KW-0274">FAD</keyword>
<dbReference type="PANTHER" id="PTHR43557:SF2">
    <property type="entry name" value="RIESKE DOMAIN-CONTAINING PROTEIN-RELATED"/>
    <property type="match status" value="1"/>
</dbReference>
<dbReference type="SUPFAM" id="SSF51905">
    <property type="entry name" value="FAD/NAD(P)-binding domain"/>
    <property type="match status" value="2"/>
</dbReference>
<evidence type="ECO:0000313" key="10">
    <source>
        <dbReference type="EMBL" id="PZX13126.1"/>
    </source>
</evidence>
<dbReference type="SUPFAM" id="SSF55424">
    <property type="entry name" value="FAD/NAD-linked reductases, dimerisation (C-terminal) domain"/>
    <property type="match status" value="1"/>
</dbReference>
<feature type="domain" description="Rieske" evidence="9">
    <location>
        <begin position="4"/>
        <end position="99"/>
    </location>
</feature>
<keyword evidence="3" id="KW-0001">2Fe-2S</keyword>
<keyword evidence="6" id="KW-0560">Oxidoreductase</keyword>
<keyword evidence="2" id="KW-0285">Flavoprotein</keyword>
<dbReference type="GO" id="GO:0005737">
    <property type="term" value="C:cytoplasm"/>
    <property type="evidence" value="ECO:0007669"/>
    <property type="project" value="TreeGrafter"/>
</dbReference>
<dbReference type="InterPro" id="IPR016156">
    <property type="entry name" value="FAD/NAD-linked_Rdtase_dimer_sf"/>
</dbReference>
<comment type="caution">
    <text evidence="10">The sequence shown here is derived from an EMBL/GenBank/DDBJ whole genome shotgun (WGS) entry which is preliminary data.</text>
</comment>
<comment type="cofactor">
    <cofactor evidence="1">
        <name>FAD</name>
        <dbReference type="ChEBI" id="CHEBI:57692"/>
    </cofactor>
</comment>
<evidence type="ECO:0000256" key="3">
    <source>
        <dbReference type="ARBA" id="ARBA00022714"/>
    </source>
</evidence>
<keyword evidence="4" id="KW-0479">Metal-binding</keyword>
<evidence type="ECO:0000256" key="8">
    <source>
        <dbReference type="ARBA" id="ARBA00023014"/>
    </source>
</evidence>
<dbReference type="PRINTS" id="PR00368">
    <property type="entry name" value="FADPNR"/>
</dbReference>
<dbReference type="GO" id="GO:0046872">
    <property type="term" value="F:metal ion binding"/>
    <property type="evidence" value="ECO:0007669"/>
    <property type="project" value="UniProtKB-KW"/>
</dbReference>
<evidence type="ECO:0000313" key="11">
    <source>
        <dbReference type="Proteomes" id="UP000248916"/>
    </source>
</evidence>
<dbReference type="RefSeq" id="WP_170133993.1">
    <property type="nucleotide sequence ID" value="NZ_QKZL01000019.1"/>
</dbReference>
<keyword evidence="8" id="KW-0411">Iron-sulfur</keyword>
<keyword evidence="7" id="KW-0408">Iron</keyword>
<dbReference type="InterPro" id="IPR036188">
    <property type="entry name" value="FAD/NAD-bd_sf"/>
</dbReference>
<dbReference type="InterPro" id="IPR036922">
    <property type="entry name" value="Rieske_2Fe-2S_sf"/>
</dbReference>
<gene>
    <name evidence="10" type="ORF">LX81_03354</name>
</gene>
<evidence type="ECO:0000256" key="4">
    <source>
        <dbReference type="ARBA" id="ARBA00022723"/>
    </source>
</evidence>
<dbReference type="PRINTS" id="PR00411">
    <property type="entry name" value="PNDRDTASEI"/>
</dbReference>
<accession>A0A2W7NIV8</accession>
<dbReference type="Gene3D" id="2.102.10.10">
    <property type="entry name" value="Rieske [2Fe-2S] iron-sulphur domain"/>
    <property type="match status" value="1"/>
</dbReference>
<dbReference type="Proteomes" id="UP000248916">
    <property type="component" value="Unassembled WGS sequence"/>
</dbReference>
<sequence>MAQHDIGAIEDFEIDRPTSAEAGETEIMVIRRGDTVLAMTHACPHYGLPLSGGHLDGDRLICPFHHACFDVSTGHQLEPPGKGDLRRYDVSVMDGRVIVEVPEGADPHPAPAHVRRGADARRVVIAGSGTAANACAFMLRDRGFEGEVEMISPDPALPYDRTLLSKAVLAGGDGPRPLTTVSQDALDARDIVLSEGRLASVDAEAGGITLAGGQTRDFDALLVATGGEAKRLDLPGADLPGVHTLRSRAEAEQIAEAAGGVRRAILVGGGFIGLEVALSLAKRDIEVHVVMREAVPLARIVGERIGRAIMAEHEEKGVVFHPEAGLSSLEGDGTLSGIRLRDGTTIDAELAILAVGVRPATAIEGLPTEENGAISVADDLSVPGLRGVWAAGDIALAPTPWGRVRIEHWRVAQQHGQRAARAILGERVASLGVPFFWTALARQYRYLGHAEGWDDIRFDGAPENGGDFTAYYIKDDRVMALMGAGRDAELAATHARMIREGGPLPA</sequence>
<evidence type="ECO:0000256" key="1">
    <source>
        <dbReference type="ARBA" id="ARBA00001974"/>
    </source>
</evidence>
<evidence type="ECO:0000256" key="2">
    <source>
        <dbReference type="ARBA" id="ARBA00022630"/>
    </source>
</evidence>
<evidence type="ECO:0000256" key="6">
    <source>
        <dbReference type="ARBA" id="ARBA00023002"/>
    </source>
</evidence>
<dbReference type="InterPro" id="IPR023753">
    <property type="entry name" value="FAD/NAD-binding_dom"/>
</dbReference>
<keyword evidence="11" id="KW-1185">Reference proteome</keyword>
<dbReference type="PANTHER" id="PTHR43557">
    <property type="entry name" value="APOPTOSIS-INDUCING FACTOR 1"/>
    <property type="match status" value="1"/>
</dbReference>
<dbReference type="GO" id="GO:0016651">
    <property type="term" value="F:oxidoreductase activity, acting on NAD(P)H"/>
    <property type="evidence" value="ECO:0007669"/>
    <property type="project" value="TreeGrafter"/>
</dbReference>
<evidence type="ECO:0000259" key="9">
    <source>
        <dbReference type="PROSITE" id="PS51296"/>
    </source>
</evidence>
<name>A0A2W7NIV8_9RHOB</name>
<evidence type="ECO:0000256" key="5">
    <source>
        <dbReference type="ARBA" id="ARBA00022827"/>
    </source>
</evidence>
<dbReference type="Pfam" id="PF07992">
    <property type="entry name" value="Pyr_redox_2"/>
    <property type="match status" value="1"/>
</dbReference>